<dbReference type="SMART" id="SM00431">
    <property type="entry name" value="SCAN"/>
    <property type="match status" value="1"/>
</dbReference>
<dbReference type="GeneTree" id="ENSGT00940000154740"/>
<organism evidence="4 5">
    <name type="scientific">Vombatus ursinus</name>
    <name type="common">Common wombat</name>
    <dbReference type="NCBI Taxonomy" id="29139"/>
    <lineage>
        <taxon>Eukaryota</taxon>
        <taxon>Metazoa</taxon>
        <taxon>Chordata</taxon>
        <taxon>Craniata</taxon>
        <taxon>Vertebrata</taxon>
        <taxon>Euteleostomi</taxon>
        <taxon>Mammalia</taxon>
        <taxon>Metatheria</taxon>
        <taxon>Diprotodontia</taxon>
        <taxon>Vombatidae</taxon>
        <taxon>Vombatus</taxon>
    </lineage>
</organism>
<dbReference type="PROSITE" id="PS50804">
    <property type="entry name" value="SCAN_BOX"/>
    <property type="match status" value="1"/>
</dbReference>
<dbReference type="SUPFAM" id="SSF47353">
    <property type="entry name" value="Retrovirus capsid dimerization domain-like"/>
    <property type="match status" value="1"/>
</dbReference>
<reference evidence="4" key="2">
    <citation type="submission" date="2025-08" db="UniProtKB">
        <authorList>
            <consortium name="Ensembl"/>
        </authorList>
    </citation>
    <scope>IDENTIFICATION</scope>
</reference>
<reference evidence="5" key="1">
    <citation type="submission" date="2018-12" db="EMBL/GenBank/DDBJ databases">
        <authorList>
            <person name="Yazar S."/>
        </authorList>
    </citation>
    <scope>NUCLEOTIDE SEQUENCE [LARGE SCALE GENOMIC DNA]</scope>
</reference>
<dbReference type="AlphaFoldDB" id="A0A4X2L2S4"/>
<evidence type="ECO:0000313" key="4">
    <source>
        <dbReference type="Ensembl" id="ENSVURP00010016451.1"/>
    </source>
</evidence>
<dbReference type="Gene3D" id="1.10.4020.10">
    <property type="entry name" value="DNA breaking-rejoining enzymes"/>
    <property type="match status" value="1"/>
</dbReference>
<dbReference type="CDD" id="cd07936">
    <property type="entry name" value="SCAN"/>
    <property type="match status" value="1"/>
</dbReference>
<dbReference type="OMA" id="ESHCPES"/>
<evidence type="ECO:0000313" key="5">
    <source>
        <dbReference type="Proteomes" id="UP000314987"/>
    </source>
</evidence>
<evidence type="ECO:0000259" key="3">
    <source>
        <dbReference type="PROSITE" id="PS50804"/>
    </source>
</evidence>
<dbReference type="InterPro" id="IPR003309">
    <property type="entry name" value="SCAN_dom"/>
</dbReference>
<dbReference type="Proteomes" id="UP000314987">
    <property type="component" value="Unassembled WGS sequence"/>
</dbReference>
<accession>A0A4X2L2S4</accession>
<dbReference type="InterPro" id="IPR050916">
    <property type="entry name" value="SCAN-C2H2_zinc_finger"/>
</dbReference>
<keyword evidence="1" id="KW-0539">Nucleus</keyword>
<protein>
    <recommendedName>
        <fullName evidence="3">SCAN box domain-containing protein</fullName>
    </recommendedName>
</protein>
<dbReference type="PANTHER" id="PTHR45935">
    <property type="entry name" value="PROTEIN ZBED8-RELATED"/>
    <property type="match status" value="1"/>
</dbReference>
<dbReference type="STRING" id="29139.ENSVURP00010016451"/>
<proteinExistence type="predicted"/>
<dbReference type="PANTHER" id="PTHR45935:SF29">
    <property type="entry name" value="SCAN BOX DOMAIN-CONTAINING PROTEIN"/>
    <property type="match status" value="1"/>
</dbReference>
<evidence type="ECO:0000256" key="2">
    <source>
        <dbReference type="SAM" id="MobiDB-lite"/>
    </source>
</evidence>
<sequence>RGLEVQDGLLIVKIEDKEDESVWKPQPLTRRARETPESADPRQRFRAFRYQEAAGPHQALSRLRELCHQWLRPEIRTKEQILELLILEQFLSMLPLETRPWVEAQGPKTAEEAVTLVEDLSRVLRPSGEHGISPEILLTPGAPEGPPATAHGPS</sequence>
<dbReference type="InterPro" id="IPR038269">
    <property type="entry name" value="SCAN_sf"/>
</dbReference>
<feature type="region of interest" description="Disordered" evidence="2">
    <location>
        <begin position="126"/>
        <end position="154"/>
    </location>
</feature>
<keyword evidence="5" id="KW-1185">Reference proteome</keyword>
<evidence type="ECO:0000256" key="1">
    <source>
        <dbReference type="ARBA" id="ARBA00023242"/>
    </source>
</evidence>
<dbReference type="Ensembl" id="ENSVURT00010018706.1">
    <property type="protein sequence ID" value="ENSVURP00010016451.1"/>
    <property type="gene ID" value="ENSVURG00010012609.1"/>
</dbReference>
<dbReference type="Pfam" id="PF02023">
    <property type="entry name" value="SCAN"/>
    <property type="match status" value="1"/>
</dbReference>
<name>A0A4X2L2S4_VOMUR</name>
<feature type="domain" description="SCAN box" evidence="3">
    <location>
        <begin position="42"/>
        <end position="124"/>
    </location>
</feature>
<reference evidence="4" key="3">
    <citation type="submission" date="2025-09" db="UniProtKB">
        <authorList>
            <consortium name="Ensembl"/>
        </authorList>
    </citation>
    <scope>IDENTIFICATION</scope>
</reference>
<dbReference type="FunFam" id="1.10.4020.10:FF:000001">
    <property type="entry name" value="zinc finger protein 263 isoform X1"/>
    <property type="match status" value="1"/>
</dbReference>